<dbReference type="Proteomes" id="UP001062846">
    <property type="component" value="Chromosome 13"/>
</dbReference>
<keyword evidence="2" id="KW-1185">Reference proteome</keyword>
<proteinExistence type="predicted"/>
<evidence type="ECO:0000313" key="1">
    <source>
        <dbReference type="EMBL" id="KAI8525191.1"/>
    </source>
</evidence>
<organism evidence="1 2">
    <name type="scientific">Rhododendron molle</name>
    <name type="common">Chinese azalea</name>
    <name type="synonym">Azalea mollis</name>
    <dbReference type="NCBI Taxonomy" id="49168"/>
    <lineage>
        <taxon>Eukaryota</taxon>
        <taxon>Viridiplantae</taxon>
        <taxon>Streptophyta</taxon>
        <taxon>Embryophyta</taxon>
        <taxon>Tracheophyta</taxon>
        <taxon>Spermatophyta</taxon>
        <taxon>Magnoliopsida</taxon>
        <taxon>eudicotyledons</taxon>
        <taxon>Gunneridae</taxon>
        <taxon>Pentapetalae</taxon>
        <taxon>asterids</taxon>
        <taxon>Ericales</taxon>
        <taxon>Ericaceae</taxon>
        <taxon>Ericoideae</taxon>
        <taxon>Rhodoreae</taxon>
        <taxon>Rhododendron</taxon>
    </lineage>
</organism>
<reference evidence="1" key="1">
    <citation type="submission" date="2022-02" db="EMBL/GenBank/DDBJ databases">
        <title>Plant Genome Project.</title>
        <authorList>
            <person name="Zhang R.-G."/>
        </authorList>
    </citation>
    <scope>NUCLEOTIDE SEQUENCE</scope>
    <source>
        <strain evidence="1">AT1</strain>
    </source>
</reference>
<accession>A0ACC0L8Z7</accession>
<dbReference type="EMBL" id="CM046400">
    <property type="protein sequence ID" value="KAI8525191.1"/>
    <property type="molecule type" value="Genomic_DNA"/>
</dbReference>
<protein>
    <submittedName>
        <fullName evidence="1">Uncharacterized protein</fullName>
    </submittedName>
</protein>
<gene>
    <name evidence="1" type="ORF">RHMOL_Rhmol13G0209900</name>
</gene>
<evidence type="ECO:0000313" key="2">
    <source>
        <dbReference type="Proteomes" id="UP001062846"/>
    </source>
</evidence>
<name>A0ACC0L8Z7_RHOML</name>
<comment type="caution">
    <text evidence="1">The sequence shown here is derived from an EMBL/GenBank/DDBJ whole genome shotgun (WGS) entry which is preliminary data.</text>
</comment>
<sequence>MDNLPPRKSLFVYTICLLSLIPITKGDYPDFFSLDCPDPALGTTSTYAPNSTYKTNLNTLFSTLSSHSNNTSNGFYNFTAGTSLPDIAYGLFLCRGDISSTECQHCVAYATQNVVEWCPKSKRVTVWLEGCMLRYSNEYIFARQDRGYMGTLHNVWNITDETHFNQVLGKVHILLKMATSNEGDASAICEWRKWSSVDSRILAKVGSFVFSGYYHFWSTCIWIILGSSFWHGAYGRQSIAKLDLANVVVASLSGMYQSSLLVDVCSATLGSISLNLDAVSCILTLALVEIDHWTTNLVVSRLD</sequence>